<evidence type="ECO:0000313" key="14">
    <source>
        <dbReference type="EMBL" id="CAE6929957.1"/>
    </source>
</evidence>
<dbReference type="InterPro" id="IPR027417">
    <property type="entry name" value="P-loop_NTPase"/>
</dbReference>
<comment type="caution">
    <text evidence="14">The sequence shown here is derived from an EMBL/GenBank/DDBJ whole genome shotgun (WGS) entry which is preliminary data.</text>
</comment>
<evidence type="ECO:0000256" key="2">
    <source>
        <dbReference type="ARBA" id="ARBA00022448"/>
    </source>
</evidence>
<dbReference type="SMART" id="SM00382">
    <property type="entry name" value="AAA"/>
    <property type="match status" value="2"/>
</dbReference>
<evidence type="ECO:0000256" key="6">
    <source>
        <dbReference type="ARBA" id="ARBA00022741"/>
    </source>
</evidence>
<reference evidence="14" key="1">
    <citation type="submission" date="2021-02" db="EMBL/GenBank/DDBJ databases">
        <authorList>
            <person name="Dougan E. K."/>
            <person name="Rhodes N."/>
            <person name="Thang M."/>
            <person name="Chan C."/>
        </authorList>
    </citation>
    <scope>NUCLEOTIDE SEQUENCE</scope>
</reference>
<dbReference type="OrthoDB" id="4865934at2759"/>
<name>A0A812GSK5_9DINO</name>
<feature type="transmembrane region" description="Helical" evidence="11">
    <location>
        <begin position="785"/>
        <end position="805"/>
    </location>
</feature>
<evidence type="ECO:0000313" key="15">
    <source>
        <dbReference type="Proteomes" id="UP000604046"/>
    </source>
</evidence>
<dbReference type="InterPro" id="IPR003593">
    <property type="entry name" value="AAA+_ATPase"/>
</dbReference>
<evidence type="ECO:0000256" key="7">
    <source>
        <dbReference type="ARBA" id="ARBA00022840"/>
    </source>
</evidence>
<dbReference type="GO" id="GO:0016887">
    <property type="term" value="F:ATP hydrolysis activity"/>
    <property type="evidence" value="ECO:0007669"/>
    <property type="project" value="InterPro"/>
</dbReference>
<dbReference type="GO" id="GO:0005524">
    <property type="term" value="F:ATP binding"/>
    <property type="evidence" value="ECO:0007669"/>
    <property type="project" value="UniProtKB-KW"/>
</dbReference>
<feature type="transmembrane region" description="Helical" evidence="11">
    <location>
        <begin position="92"/>
        <end position="113"/>
    </location>
</feature>
<dbReference type="FunFam" id="1.20.1560.10:FF:000013">
    <property type="entry name" value="ABC transporter C family member 2"/>
    <property type="match status" value="1"/>
</dbReference>
<dbReference type="FunFam" id="3.40.50.300:FF:002145">
    <property type="entry name" value="ABC transporter (MsbA subfamily)"/>
    <property type="match status" value="1"/>
</dbReference>
<dbReference type="SUPFAM" id="SSF90123">
    <property type="entry name" value="ABC transporter transmembrane region"/>
    <property type="match status" value="2"/>
</dbReference>
<dbReference type="Gene3D" id="1.20.1560.10">
    <property type="entry name" value="ABC transporter type 1, transmembrane domain"/>
    <property type="match status" value="2"/>
</dbReference>
<keyword evidence="15" id="KW-1185">Reference proteome</keyword>
<dbReference type="PROSITE" id="PS50893">
    <property type="entry name" value="ABC_TRANSPORTER_2"/>
    <property type="match status" value="2"/>
</dbReference>
<feature type="domain" description="ABC transmembrane type-1" evidence="13">
    <location>
        <begin position="111"/>
        <end position="380"/>
    </location>
</feature>
<dbReference type="GO" id="GO:0140359">
    <property type="term" value="F:ABC-type transporter activity"/>
    <property type="evidence" value="ECO:0007669"/>
    <property type="project" value="InterPro"/>
</dbReference>
<accession>A0A812GSK5</accession>
<dbReference type="FunFam" id="3.40.50.300:FF:000973">
    <property type="entry name" value="Multidrug resistance-associated protein 4"/>
    <property type="match status" value="1"/>
</dbReference>
<comment type="subcellular location">
    <subcellularLocation>
        <location evidence="1">Cell membrane</location>
        <topology evidence="1">Multi-pass membrane protein</topology>
    </subcellularLocation>
</comment>
<evidence type="ECO:0000256" key="5">
    <source>
        <dbReference type="ARBA" id="ARBA00022737"/>
    </source>
</evidence>
<dbReference type="Gene3D" id="3.40.50.300">
    <property type="entry name" value="P-loop containing nucleotide triphosphate hydrolases"/>
    <property type="match status" value="2"/>
</dbReference>
<dbReference type="Pfam" id="PF00005">
    <property type="entry name" value="ABC_tran"/>
    <property type="match status" value="2"/>
</dbReference>
<feature type="domain" description="ABC transmembrane type-1" evidence="13">
    <location>
        <begin position="788"/>
        <end position="1067"/>
    </location>
</feature>
<feature type="transmembrane region" description="Helical" evidence="11">
    <location>
        <begin position="355"/>
        <end position="378"/>
    </location>
</feature>
<dbReference type="InterPro" id="IPR003439">
    <property type="entry name" value="ABC_transporter-like_ATP-bd"/>
</dbReference>
<keyword evidence="8 11" id="KW-1133">Transmembrane helix</keyword>
<keyword evidence="10" id="KW-0325">Glycoprotein</keyword>
<dbReference type="InterPro" id="IPR044746">
    <property type="entry name" value="ABCC_6TM_D1"/>
</dbReference>
<keyword evidence="4 11" id="KW-0812">Transmembrane</keyword>
<organism evidence="14 15">
    <name type="scientific">Symbiodinium natans</name>
    <dbReference type="NCBI Taxonomy" id="878477"/>
    <lineage>
        <taxon>Eukaryota</taxon>
        <taxon>Sar</taxon>
        <taxon>Alveolata</taxon>
        <taxon>Dinophyceae</taxon>
        <taxon>Suessiales</taxon>
        <taxon>Symbiodiniaceae</taxon>
        <taxon>Symbiodinium</taxon>
    </lineage>
</organism>
<keyword evidence="7" id="KW-0067">ATP-binding</keyword>
<dbReference type="CDD" id="cd18580">
    <property type="entry name" value="ABC_6TM_ABCC_D2"/>
    <property type="match status" value="1"/>
</dbReference>
<evidence type="ECO:0000256" key="9">
    <source>
        <dbReference type="ARBA" id="ARBA00023136"/>
    </source>
</evidence>
<keyword evidence="6" id="KW-0547">Nucleotide-binding</keyword>
<dbReference type="PROSITE" id="PS00211">
    <property type="entry name" value="ABC_TRANSPORTER_1"/>
    <property type="match status" value="2"/>
</dbReference>
<feature type="domain" description="ABC transporter" evidence="12">
    <location>
        <begin position="459"/>
        <end position="691"/>
    </location>
</feature>
<gene>
    <name evidence="14" type="primary">ABCC1</name>
    <name evidence="14" type="ORF">SNAT2548_LOCUS806</name>
</gene>
<keyword evidence="3" id="KW-1003">Cell membrane</keyword>
<evidence type="ECO:0000256" key="1">
    <source>
        <dbReference type="ARBA" id="ARBA00004651"/>
    </source>
</evidence>
<evidence type="ECO:0000259" key="13">
    <source>
        <dbReference type="PROSITE" id="PS50929"/>
    </source>
</evidence>
<keyword evidence="9 11" id="KW-0472">Membrane</keyword>
<dbReference type="InterPro" id="IPR036640">
    <property type="entry name" value="ABC1_TM_sf"/>
</dbReference>
<dbReference type="InterPro" id="IPR044726">
    <property type="entry name" value="ABCC_6TM_D2"/>
</dbReference>
<feature type="transmembrane region" description="Helical" evidence="11">
    <location>
        <begin position="825"/>
        <end position="853"/>
    </location>
</feature>
<dbReference type="PROSITE" id="PS50929">
    <property type="entry name" value="ABC_TM1F"/>
    <property type="match status" value="2"/>
</dbReference>
<dbReference type="InterPro" id="IPR050173">
    <property type="entry name" value="ABC_transporter_C-like"/>
</dbReference>
<dbReference type="InterPro" id="IPR017871">
    <property type="entry name" value="ABC_transporter-like_CS"/>
</dbReference>
<dbReference type="PANTHER" id="PTHR24223">
    <property type="entry name" value="ATP-BINDING CASSETTE SUB-FAMILY C"/>
    <property type="match status" value="1"/>
</dbReference>
<dbReference type="InterPro" id="IPR011527">
    <property type="entry name" value="ABC1_TM_dom"/>
</dbReference>
<evidence type="ECO:0000256" key="3">
    <source>
        <dbReference type="ARBA" id="ARBA00022475"/>
    </source>
</evidence>
<evidence type="ECO:0000256" key="10">
    <source>
        <dbReference type="ARBA" id="ARBA00023180"/>
    </source>
</evidence>
<feature type="transmembrane region" description="Helical" evidence="11">
    <location>
        <begin position="133"/>
        <end position="153"/>
    </location>
</feature>
<keyword evidence="5" id="KW-0677">Repeat</keyword>
<dbReference type="Proteomes" id="UP000604046">
    <property type="component" value="Unassembled WGS sequence"/>
</dbReference>
<feature type="transmembrane region" description="Helical" evidence="11">
    <location>
        <begin position="210"/>
        <end position="232"/>
    </location>
</feature>
<dbReference type="CDD" id="cd03250">
    <property type="entry name" value="ABCC_MRP_domain1"/>
    <property type="match status" value="1"/>
</dbReference>
<evidence type="ECO:0000256" key="11">
    <source>
        <dbReference type="SAM" id="Phobius"/>
    </source>
</evidence>
<dbReference type="SUPFAM" id="SSF52540">
    <property type="entry name" value="P-loop containing nucleoside triphosphate hydrolases"/>
    <property type="match status" value="2"/>
</dbReference>
<feature type="transmembrane region" description="Helical" evidence="11">
    <location>
        <begin position="317"/>
        <end position="343"/>
    </location>
</feature>
<evidence type="ECO:0000256" key="8">
    <source>
        <dbReference type="ARBA" id="ARBA00022989"/>
    </source>
</evidence>
<dbReference type="GO" id="GO:0005886">
    <property type="term" value="C:plasma membrane"/>
    <property type="evidence" value="ECO:0007669"/>
    <property type="project" value="UniProtKB-SubCell"/>
</dbReference>
<evidence type="ECO:0000259" key="12">
    <source>
        <dbReference type="PROSITE" id="PS50893"/>
    </source>
</evidence>
<keyword evidence="2" id="KW-0813">Transport</keyword>
<feature type="transmembrane region" description="Helical" evidence="11">
    <location>
        <begin position="915"/>
        <end position="937"/>
    </location>
</feature>
<feature type="domain" description="ABC transporter" evidence="12">
    <location>
        <begin position="1107"/>
        <end position="1350"/>
    </location>
</feature>
<sequence>MLSEARAGLLGCSQASPEDAAGWLSRYTFWWVFPSIRAANRKARLSQEDLPKLPRVDDPESLFARVASWWQSKRGKSTQILRSVCWGIQWRVFLYSVLHGWTFLFFMTIDPLMLRVLLNAVQDSSEGTTTVSLPVQLCLVGALSLSMLIRVTCMEICFFASVRVQNNVRSVLVHAIFRKSLCIPDHELDIGRVSNLMATDADKIGKWSSLLFSLSQWSWTFFSLPFLVYFLYQLVGSAAFLGTAMVVVGAGTSRALGRCLQSWTKVVQECRDHRASLMSEMVRGIRTVKLQVWEPVWHERLSAARSAEMKAIVRVRILQAFSTLVGSVLSVMVPVSIFAWYTIVLGRKLDAATAFTTLAWISTLQWSVQALPGIYRAVANLKPSFDRIDRFLTTPISVGEIPELPELPEMPEPGSVGVDSVDVELASLPSMPRRPWHEEPWLSTSAYQGLASSNTGTAVDVQGAAFGYRRWHANCLEETCVLDQVSFQVQRGSFVMIAGPVGSGKSTLLASLACSRPPLRGICRVSGQRAFVPQKPFLLNGTVKENILFGLQLDEERYATSLQLAALLEDLSTLSQGDQTPVGESGVQLSGGQKARVALARAVYANADVLCLDDVLSAVDAHTARYIWDTCFIEGFLRNKKTVILVSHQIQYLSRPEVDSVIMLQNGRLWLHGPWSELAKSGDAFLSLVQEWDEEETVLSRQSSASSSSSEAPERNVDELISLPECQSAIGSVLGALEGRRIDAALIRSVQDALSGSADQADLVREGTISWPDFRLYLQAFGSNFVIALMLLIMIFSAVSQIWSTLYLAAWTSGKESESEQEHNVLIYCLISVSTALANCFQAILLTVCALCASRSIHRDMLQKVLNAPMSFFDSSPTGRILNRFLQDIQNIDNFLPDSMSDLIMKTLTIVTQLSLVYIEAPWVLCSLPILAVPYSMIYNRMRIPNRDSRRLESAARSPVYTHFGDTLHGRETVRAFAAEARFEKENLKHISVMAQGLYGNQAVGKWAQALTTQWGCTLYCVSAFVCVELSRRGLMQAGHMGLVLLYSAQLQRGMMDYMMGAADVETKFVSVERVAEYLRLEEECIDTQETENVDSPTVQWPSQGEVRFEAVAMRYRLHRALVLKGIDLFIPGKAKLAFCGRTGCGKSSLFSVLNRLYPLASGRVLVDGVDISQLSLQTLRMSIRVVSQDAFLLSGSLRQNLTMGASEHDDDVLWHCLSVVGLDGKVRELPGSLDFRVDVAGGNFSVGERQLLTLARVLVPSVPCNLANWMPPRILLCDEATANIDVITDEKVHQVVLAMDATVMMICHRLQHITRFQQVVVLDAGLVIEQGSPEDLLDSDRRPISHLTRLCAAAGL</sequence>
<dbReference type="PANTHER" id="PTHR24223:SF415">
    <property type="entry name" value="FI20190P1"/>
    <property type="match status" value="1"/>
</dbReference>
<proteinExistence type="predicted"/>
<protein>
    <submittedName>
        <fullName evidence="14">ABCC1 protein</fullName>
    </submittedName>
</protein>
<dbReference type="EMBL" id="CAJNDS010000039">
    <property type="protein sequence ID" value="CAE6929957.1"/>
    <property type="molecule type" value="Genomic_DNA"/>
</dbReference>
<dbReference type="CDD" id="cd18579">
    <property type="entry name" value="ABC_6TM_ABCC_D1"/>
    <property type="match status" value="1"/>
</dbReference>
<evidence type="ECO:0000256" key="4">
    <source>
        <dbReference type="ARBA" id="ARBA00022692"/>
    </source>
</evidence>
<dbReference type="Pfam" id="PF00664">
    <property type="entry name" value="ABC_membrane"/>
    <property type="match status" value="2"/>
</dbReference>
<feature type="transmembrane region" description="Helical" evidence="11">
    <location>
        <begin position="238"/>
        <end position="256"/>
    </location>
</feature>